<dbReference type="EMBL" id="BRXZ01005842">
    <property type="protein sequence ID" value="GMH50975.1"/>
    <property type="molecule type" value="Genomic_DNA"/>
</dbReference>
<organism evidence="2 3">
    <name type="scientific">Triparma retinervis</name>
    <dbReference type="NCBI Taxonomy" id="2557542"/>
    <lineage>
        <taxon>Eukaryota</taxon>
        <taxon>Sar</taxon>
        <taxon>Stramenopiles</taxon>
        <taxon>Ochrophyta</taxon>
        <taxon>Bolidophyceae</taxon>
        <taxon>Parmales</taxon>
        <taxon>Triparmaceae</taxon>
        <taxon>Triparma</taxon>
    </lineage>
</organism>
<proteinExistence type="predicted"/>
<dbReference type="Proteomes" id="UP001165082">
    <property type="component" value="Unassembled WGS sequence"/>
</dbReference>
<reference evidence="2" key="1">
    <citation type="submission" date="2022-07" db="EMBL/GenBank/DDBJ databases">
        <title>Genome analysis of Parmales, a sister group of diatoms, reveals the evolutionary specialization of diatoms from phago-mixotrophs to photoautotrophs.</title>
        <authorList>
            <person name="Ban H."/>
            <person name="Sato S."/>
            <person name="Yoshikawa S."/>
            <person name="Kazumasa Y."/>
            <person name="Nakamura Y."/>
            <person name="Ichinomiya M."/>
            <person name="Saitoh K."/>
            <person name="Sato N."/>
            <person name="Blanc-Mathieu R."/>
            <person name="Endo H."/>
            <person name="Kuwata A."/>
            <person name="Ogata H."/>
        </authorList>
    </citation>
    <scope>NUCLEOTIDE SEQUENCE</scope>
</reference>
<accession>A0A9W7DQV5</accession>
<name>A0A9W7DQV5_9STRA</name>
<dbReference type="AlphaFoldDB" id="A0A9W7DQV5"/>
<protein>
    <submittedName>
        <fullName evidence="2">Uncharacterized protein</fullName>
    </submittedName>
</protein>
<sequence>MGIKSASAMKTLLASLRDDCDISTPDTQSPGSGGHNKIVKEVEARVIASIKELGVANSHYKSTDSDDINSYFVDGAHNKVQCYVNYISKYEEDTWSSLVPDSVIYGRFCKIVSNYHIRFEKRRVDVCSDCAKLGGMIADARRMKSTAPNPRRTQRPRSIGNRHDGFEPVPAGASKDEYQDIIDEAGKQLKAHQEEASATFTLRAKQIAKAKEDGSTSEVLQIDFAANLRCPYSEI</sequence>
<evidence type="ECO:0000313" key="3">
    <source>
        <dbReference type="Proteomes" id="UP001165082"/>
    </source>
</evidence>
<feature type="non-terminal residue" evidence="2">
    <location>
        <position position="1"/>
    </location>
</feature>
<gene>
    <name evidence="2" type="ORF">TrRE_jg7624</name>
</gene>
<keyword evidence="3" id="KW-1185">Reference proteome</keyword>
<evidence type="ECO:0000313" key="2">
    <source>
        <dbReference type="EMBL" id="GMH50975.1"/>
    </source>
</evidence>
<evidence type="ECO:0000256" key="1">
    <source>
        <dbReference type="SAM" id="MobiDB-lite"/>
    </source>
</evidence>
<feature type="region of interest" description="Disordered" evidence="1">
    <location>
        <begin position="142"/>
        <end position="170"/>
    </location>
</feature>
<comment type="caution">
    <text evidence="2">The sequence shown here is derived from an EMBL/GenBank/DDBJ whole genome shotgun (WGS) entry which is preliminary data.</text>
</comment>